<proteinExistence type="predicted"/>
<evidence type="ECO:0000313" key="1">
    <source>
        <dbReference type="EMBL" id="KAJ2901180.1"/>
    </source>
</evidence>
<evidence type="ECO:0000313" key="2">
    <source>
        <dbReference type="Proteomes" id="UP001139981"/>
    </source>
</evidence>
<accession>A0ACC1MAE9</accession>
<dbReference type="Proteomes" id="UP001139981">
    <property type="component" value="Unassembled WGS sequence"/>
</dbReference>
<comment type="caution">
    <text evidence="1">The sequence shown here is derived from an EMBL/GenBank/DDBJ whole genome shotgun (WGS) entry which is preliminary data.</text>
</comment>
<sequence>MTDMPSSSPFQVLPWNIVSTIIDHAVTEDNQVAIVMLMASKQKSPYLEYLSICRIWRNLILERIWKKYLLNISTEYNDAFVIDPIWRKGCAPPHNQAAVSVRMSDTLRVRMQDEQALGVFLSTMYSASYHSALYLGKSGLASAYSIDNISELSTLSLTWGDNTSLLSKLLHSNAKSLQKLSITYTHLNGVSSLFRDQTGKGVEYPYMKHLTLWDRLGLVPVDLPCNANATPFKALTFLKLSILYPFGDDVLFRGNSATLQYMDVIGDPVFITMLNKYEVFGEGKYANLRHLSFNQVVNDYIDTTAPTPMMAKLLSKLSGPVQTLRLDIDLDAEALLAMTAADGQGFRNLQILKARSTHLSLFNILCLLKAQPALTMLDCAISDMGSELDHVAPENLPDYIVANNSGIGKHFQTWRAGFNTSSNYSRVSVYAMLLAMVCPKFTKVESPYTSHSDYCDDVSKALRTGAFNKYALRLGKLLELAK</sequence>
<name>A0ACC1MAE9_9FUNG</name>
<gene>
    <name evidence="1" type="ORF">IWW38_000145</name>
</gene>
<protein>
    <submittedName>
        <fullName evidence="1">Uncharacterized protein</fullName>
    </submittedName>
</protein>
<reference evidence="1" key="1">
    <citation type="submission" date="2022-07" db="EMBL/GenBank/DDBJ databases">
        <title>Phylogenomic reconstructions and comparative analyses of Kickxellomycotina fungi.</title>
        <authorList>
            <person name="Reynolds N.K."/>
            <person name="Stajich J.E."/>
            <person name="Barry K."/>
            <person name="Grigoriev I.V."/>
            <person name="Crous P."/>
            <person name="Smith M.E."/>
        </authorList>
    </citation>
    <scope>NUCLEOTIDE SEQUENCE</scope>
    <source>
        <strain evidence="1">CBS 190363</strain>
    </source>
</reference>
<keyword evidence="2" id="KW-1185">Reference proteome</keyword>
<organism evidence="1 2">
    <name type="scientific">Coemansia aciculifera</name>
    <dbReference type="NCBI Taxonomy" id="417176"/>
    <lineage>
        <taxon>Eukaryota</taxon>
        <taxon>Fungi</taxon>
        <taxon>Fungi incertae sedis</taxon>
        <taxon>Zoopagomycota</taxon>
        <taxon>Kickxellomycotina</taxon>
        <taxon>Kickxellomycetes</taxon>
        <taxon>Kickxellales</taxon>
        <taxon>Kickxellaceae</taxon>
        <taxon>Coemansia</taxon>
    </lineage>
</organism>
<dbReference type="EMBL" id="JANBVB010000001">
    <property type="protein sequence ID" value="KAJ2901180.1"/>
    <property type="molecule type" value="Genomic_DNA"/>
</dbReference>